<evidence type="ECO:0000313" key="7">
    <source>
        <dbReference type="EMBL" id="QNT68870.1"/>
    </source>
</evidence>
<gene>
    <name evidence="7" type="ORF">HQ394_05265</name>
</gene>
<keyword evidence="8" id="KW-1185">Reference proteome</keyword>
<dbReference type="CDD" id="cd13900">
    <property type="entry name" value="CuRO_3_Tth-MCO_like"/>
    <property type="match status" value="1"/>
</dbReference>
<dbReference type="InterPro" id="IPR033138">
    <property type="entry name" value="Cu_oxidase_CS"/>
</dbReference>
<dbReference type="GO" id="GO:0016491">
    <property type="term" value="F:oxidoreductase activity"/>
    <property type="evidence" value="ECO:0007669"/>
    <property type="project" value="UniProtKB-KW"/>
</dbReference>
<feature type="signal peptide" evidence="3">
    <location>
        <begin position="1"/>
        <end position="25"/>
    </location>
</feature>
<dbReference type="InterPro" id="IPR001117">
    <property type="entry name" value="Cu-oxidase_2nd"/>
</dbReference>
<dbReference type="Pfam" id="PF00394">
    <property type="entry name" value="Cu-oxidase"/>
    <property type="match status" value="1"/>
</dbReference>
<dbReference type="EMBL" id="CP053923">
    <property type="protein sequence ID" value="QNT68870.1"/>
    <property type="molecule type" value="Genomic_DNA"/>
</dbReference>
<reference evidence="7 8" key="1">
    <citation type="submission" date="2020-05" db="EMBL/GenBank/DDBJ databases">
        <title>Complete closed genome sequence of Defluviicoccus vanus.</title>
        <authorList>
            <person name="Bessarab I."/>
            <person name="Arumugam K."/>
            <person name="Maszenan A.M."/>
            <person name="Seviour R.J."/>
            <person name="Williams R.B."/>
        </authorList>
    </citation>
    <scope>NUCLEOTIDE SEQUENCE [LARGE SCALE GENOMIC DNA]</scope>
    <source>
        <strain evidence="7 8">Ben 114</strain>
    </source>
</reference>
<proteinExistence type="predicted"/>
<feature type="domain" description="Plastocyanin-like" evidence="5">
    <location>
        <begin position="374"/>
        <end position="489"/>
    </location>
</feature>
<dbReference type="GO" id="GO:0005507">
    <property type="term" value="F:copper ion binding"/>
    <property type="evidence" value="ECO:0007669"/>
    <property type="project" value="InterPro"/>
</dbReference>
<feature type="domain" description="Plastocyanin-like" evidence="6">
    <location>
        <begin position="74"/>
        <end position="187"/>
    </location>
</feature>
<keyword evidence="2" id="KW-0560">Oxidoreductase</keyword>
<evidence type="ECO:0000256" key="3">
    <source>
        <dbReference type="SAM" id="SignalP"/>
    </source>
</evidence>
<dbReference type="RefSeq" id="WP_190262381.1">
    <property type="nucleotide sequence ID" value="NZ_CP053923.1"/>
</dbReference>
<dbReference type="InterPro" id="IPR011707">
    <property type="entry name" value="Cu-oxidase-like_N"/>
</dbReference>
<evidence type="ECO:0000256" key="1">
    <source>
        <dbReference type="ARBA" id="ARBA00022723"/>
    </source>
</evidence>
<organism evidence="7 8">
    <name type="scientific">Defluviicoccus vanus</name>
    <dbReference type="NCBI Taxonomy" id="111831"/>
    <lineage>
        <taxon>Bacteria</taxon>
        <taxon>Pseudomonadati</taxon>
        <taxon>Pseudomonadota</taxon>
        <taxon>Alphaproteobacteria</taxon>
        <taxon>Rhodospirillales</taxon>
        <taxon>Rhodospirillaceae</taxon>
        <taxon>Defluviicoccus</taxon>
    </lineage>
</organism>
<feature type="domain" description="Plastocyanin-like" evidence="4">
    <location>
        <begin position="229"/>
        <end position="310"/>
    </location>
</feature>
<dbReference type="Gene3D" id="2.60.40.420">
    <property type="entry name" value="Cupredoxins - blue copper proteins"/>
    <property type="match status" value="3"/>
</dbReference>
<dbReference type="PANTHER" id="PTHR11709:SF2">
    <property type="entry name" value="MULTICOPPER OXIDASE LPR1"/>
    <property type="match status" value="1"/>
</dbReference>
<dbReference type="PANTHER" id="PTHR11709">
    <property type="entry name" value="MULTI-COPPER OXIDASE"/>
    <property type="match status" value="1"/>
</dbReference>
<dbReference type="InterPro" id="IPR002355">
    <property type="entry name" value="Cu_oxidase_Cu_BS"/>
</dbReference>
<dbReference type="PROSITE" id="PS00079">
    <property type="entry name" value="MULTICOPPER_OXIDASE1"/>
    <property type="match status" value="1"/>
</dbReference>
<keyword evidence="1" id="KW-0479">Metal-binding</keyword>
<sequence length="505" mass="55125">MLSSFRRTALVAGIAFIASTANGIAAEPNPVLDAVEAVSTRTPMTVTVGQPLQNPPQIVSKQGVLSATLTVEPAQLSVAGQQVLFTALYNGLYTPPLLRVMPGDRVTLLLNNFAQLPTNLHYHGFNVTPRSTGDNIFISVDMGDSFQYDFPIPKNHRQGLYWYHPHRDPLLNTQISGGMAGGIIIGDVLAPFPSLKTIPERVMLLKDLKTANGMPVEDPDPSGPTTKRTINGLYKPQLQMRPGQLEFWRIGNQSSNIFYKLSMGGQKFYVIATDGNLQNRPTTVTTLILPPGSRREVLVYGPPAGTYQLQDAAFSTGPAGDQYPGQLMLTVISKGTPVTPIPIPPATAFPKLPDLRKGPIAKNRTIVFADTVLPDLFYINGKPYSPNCVDSVVNLGDVERWTIKNTAQEAHVFHIHQLDFQVIDINGQPQPFNGYNDVVTLPAAASDSKPSVVTVLIPFTDPVILGKFVYHCHIIQHEDQGMMSVVQVIDPSKPRPDIKMCHTTP</sequence>
<evidence type="ECO:0000313" key="8">
    <source>
        <dbReference type="Proteomes" id="UP000516369"/>
    </source>
</evidence>
<dbReference type="SUPFAM" id="SSF49503">
    <property type="entry name" value="Cupredoxins"/>
    <property type="match status" value="3"/>
</dbReference>
<dbReference type="KEGG" id="dvn:HQ394_05265"/>
<dbReference type="Pfam" id="PF07732">
    <property type="entry name" value="Cu-oxidase_3"/>
    <property type="match status" value="1"/>
</dbReference>
<dbReference type="Pfam" id="PF07731">
    <property type="entry name" value="Cu-oxidase_2"/>
    <property type="match status" value="1"/>
</dbReference>
<keyword evidence="3" id="KW-0732">Signal</keyword>
<evidence type="ECO:0000259" key="5">
    <source>
        <dbReference type="Pfam" id="PF07731"/>
    </source>
</evidence>
<accession>A0A7H1MZI4</accession>
<evidence type="ECO:0000259" key="4">
    <source>
        <dbReference type="Pfam" id="PF00394"/>
    </source>
</evidence>
<evidence type="ECO:0000259" key="6">
    <source>
        <dbReference type="Pfam" id="PF07732"/>
    </source>
</evidence>
<dbReference type="AlphaFoldDB" id="A0A7H1MZI4"/>
<dbReference type="InterPro" id="IPR011706">
    <property type="entry name" value="Cu-oxidase_C"/>
</dbReference>
<evidence type="ECO:0000256" key="2">
    <source>
        <dbReference type="ARBA" id="ARBA00023002"/>
    </source>
</evidence>
<protein>
    <submittedName>
        <fullName evidence="7">Multicopper oxidase family protein</fullName>
    </submittedName>
</protein>
<dbReference type="PROSITE" id="PS00080">
    <property type="entry name" value="MULTICOPPER_OXIDASE2"/>
    <property type="match status" value="1"/>
</dbReference>
<name>A0A7H1MZI4_9PROT</name>
<dbReference type="InterPro" id="IPR045087">
    <property type="entry name" value="Cu-oxidase_fam"/>
</dbReference>
<dbReference type="InterPro" id="IPR008972">
    <property type="entry name" value="Cupredoxin"/>
</dbReference>
<dbReference type="Proteomes" id="UP000516369">
    <property type="component" value="Chromosome"/>
</dbReference>
<feature type="chain" id="PRO_5028865921" evidence="3">
    <location>
        <begin position="26"/>
        <end position="505"/>
    </location>
</feature>